<dbReference type="OrthoDB" id="385235at2759"/>
<name>A0A8K0K9X8_LADFU</name>
<reference evidence="2" key="2">
    <citation type="submission" date="2017-10" db="EMBL/GenBank/DDBJ databases">
        <title>Ladona fulva Genome sequencing and assembly.</title>
        <authorList>
            <person name="Murali S."/>
            <person name="Richards S."/>
            <person name="Bandaranaike D."/>
            <person name="Bellair M."/>
            <person name="Blankenburg K."/>
            <person name="Chao H."/>
            <person name="Dinh H."/>
            <person name="Doddapaneni H."/>
            <person name="Dugan-Rocha S."/>
            <person name="Elkadiri S."/>
            <person name="Gnanaolivu R."/>
            <person name="Hernandez B."/>
            <person name="Skinner E."/>
            <person name="Javaid M."/>
            <person name="Lee S."/>
            <person name="Li M."/>
            <person name="Ming W."/>
            <person name="Munidasa M."/>
            <person name="Muniz J."/>
            <person name="Nguyen L."/>
            <person name="Hughes D."/>
            <person name="Osuji N."/>
            <person name="Pu L.-L."/>
            <person name="Puazo M."/>
            <person name="Qu C."/>
            <person name="Quiroz J."/>
            <person name="Raj R."/>
            <person name="Weissenberger G."/>
            <person name="Xin Y."/>
            <person name="Zou X."/>
            <person name="Han Y."/>
            <person name="Worley K."/>
            <person name="Muzny D."/>
            <person name="Gibbs R."/>
        </authorList>
    </citation>
    <scope>NUCLEOTIDE SEQUENCE</scope>
    <source>
        <strain evidence="2">Sampled in the wild</strain>
    </source>
</reference>
<dbReference type="Pfam" id="PF08373">
    <property type="entry name" value="RAP"/>
    <property type="match status" value="1"/>
</dbReference>
<dbReference type="PROSITE" id="PS51286">
    <property type="entry name" value="RAP"/>
    <property type="match status" value="1"/>
</dbReference>
<evidence type="ECO:0000313" key="2">
    <source>
        <dbReference type="EMBL" id="KAG8230279.1"/>
    </source>
</evidence>
<protein>
    <recommendedName>
        <fullName evidence="1">RAP domain-containing protein</fullName>
    </recommendedName>
</protein>
<dbReference type="InterPro" id="IPR013584">
    <property type="entry name" value="RAP"/>
</dbReference>
<organism evidence="2 3">
    <name type="scientific">Ladona fulva</name>
    <name type="common">Scarce chaser dragonfly</name>
    <name type="synonym">Libellula fulva</name>
    <dbReference type="NCBI Taxonomy" id="123851"/>
    <lineage>
        <taxon>Eukaryota</taxon>
        <taxon>Metazoa</taxon>
        <taxon>Ecdysozoa</taxon>
        <taxon>Arthropoda</taxon>
        <taxon>Hexapoda</taxon>
        <taxon>Insecta</taxon>
        <taxon>Pterygota</taxon>
        <taxon>Palaeoptera</taxon>
        <taxon>Odonata</taxon>
        <taxon>Epiprocta</taxon>
        <taxon>Anisoptera</taxon>
        <taxon>Libelluloidea</taxon>
        <taxon>Libellulidae</taxon>
        <taxon>Ladona</taxon>
    </lineage>
</organism>
<sequence>MLDRNSFCHRLGSTKPHLRGLPLLHKRHLELLGYQVVLVPVFHWDSMQMASKEARYNFLKEKIFGSED</sequence>
<keyword evidence="3" id="KW-1185">Reference proteome</keyword>
<accession>A0A8K0K9X8</accession>
<feature type="domain" description="RAP" evidence="1">
    <location>
        <begin position="1"/>
        <end position="61"/>
    </location>
</feature>
<reference evidence="2" key="1">
    <citation type="submission" date="2013-04" db="EMBL/GenBank/DDBJ databases">
        <authorList>
            <person name="Qu J."/>
            <person name="Murali S.C."/>
            <person name="Bandaranaike D."/>
            <person name="Bellair M."/>
            <person name="Blankenburg K."/>
            <person name="Chao H."/>
            <person name="Dinh H."/>
            <person name="Doddapaneni H."/>
            <person name="Downs B."/>
            <person name="Dugan-Rocha S."/>
            <person name="Elkadiri S."/>
            <person name="Gnanaolivu R.D."/>
            <person name="Hernandez B."/>
            <person name="Javaid M."/>
            <person name="Jayaseelan J.C."/>
            <person name="Lee S."/>
            <person name="Li M."/>
            <person name="Ming W."/>
            <person name="Munidasa M."/>
            <person name="Muniz J."/>
            <person name="Nguyen L."/>
            <person name="Ongeri F."/>
            <person name="Osuji N."/>
            <person name="Pu L.-L."/>
            <person name="Puazo M."/>
            <person name="Qu C."/>
            <person name="Quiroz J."/>
            <person name="Raj R."/>
            <person name="Weissenberger G."/>
            <person name="Xin Y."/>
            <person name="Zou X."/>
            <person name="Han Y."/>
            <person name="Richards S."/>
            <person name="Worley K."/>
            <person name="Muzny D."/>
            <person name="Gibbs R."/>
        </authorList>
    </citation>
    <scope>NUCLEOTIDE SEQUENCE</scope>
    <source>
        <strain evidence="2">Sampled in the wild</strain>
    </source>
</reference>
<dbReference type="AlphaFoldDB" id="A0A8K0K9X8"/>
<comment type="caution">
    <text evidence="2">The sequence shown here is derived from an EMBL/GenBank/DDBJ whole genome shotgun (WGS) entry which is preliminary data.</text>
</comment>
<proteinExistence type="predicted"/>
<gene>
    <name evidence="2" type="ORF">J437_LFUL009452</name>
</gene>
<evidence type="ECO:0000313" key="3">
    <source>
        <dbReference type="Proteomes" id="UP000792457"/>
    </source>
</evidence>
<dbReference type="Proteomes" id="UP000792457">
    <property type="component" value="Unassembled WGS sequence"/>
</dbReference>
<dbReference type="SMART" id="SM00952">
    <property type="entry name" value="RAP"/>
    <property type="match status" value="1"/>
</dbReference>
<evidence type="ECO:0000259" key="1">
    <source>
        <dbReference type="PROSITE" id="PS51286"/>
    </source>
</evidence>
<dbReference type="EMBL" id="KZ308475">
    <property type="protein sequence ID" value="KAG8230279.1"/>
    <property type="molecule type" value="Genomic_DNA"/>
</dbReference>